<dbReference type="InterPro" id="IPR036390">
    <property type="entry name" value="WH_DNA-bd_sf"/>
</dbReference>
<feature type="domain" description="HTH arsR-type" evidence="4">
    <location>
        <begin position="14"/>
        <end position="139"/>
    </location>
</feature>
<comment type="caution">
    <text evidence="5">The sequence shown here is derived from an EMBL/GenBank/DDBJ whole genome shotgun (WGS) entry which is preliminary data.</text>
</comment>
<dbReference type="Gene3D" id="3.30.1380.20">
    <property type="entry name" value="Trafficking protein particle complex subunit 3"/>
    <property type="match status" value="1"/>
</dbReference>
<evidence type="ECO:0000313" key="6">
    <source>
        <dbReference type="Proteomes" id="UP000244066"/>
    </source>
</evidence>
<dbReference type="CDD" id="cd00090">
    <property type="entry name" value="HTH_ARSR"/>
    <property type="match status" value="1"/>
</dbReference>
<dbReference type="SMART" id="SM00418">
    <property type="entry name" value="HTH_ARSR"/>
    <property type="match status" value="1"/>
</dbReference>
<accession>A0A2R7Y1E5</accession>
<reference evidence="5 6" key="1">
    <citation type="submission" date="2017-04" db="EMBL/GenBank/DDBJ databases">
        <title>Draft Aigarchaeota genome from a New Zealand hot spring.</title>
        <authorList>
            <person name="Reysenbach A.-L."/>
            <person name="Donaho J.A."/>
            <person name="Gerhart J."/>
            <person name="Kelley J.F."/>
            <person name="Kouba K."/>
            <person name="Podar M."/>
            <person name="Stott M."/>
        </authorList>
    </citation>
    <scope>NUCLEOTIDE SEQUENCE [LARGE SCALE GENOMIC DNA]</scope>
    <source>
        <strain evidence="5">NZ13_MG1</strain>
    </source>
</reference>
<evidence type="ECO:0000256" key="2">
    <source>
        <dbReference type="ARBA" id="ARBA00023125"/>
    </source>
</evidence>
<keyword evidence="3" id="KW-0804">Transcription</keyword>
<dbReference type="InterPro" id="IPR051011">
    <property type="entry name" value="Metal_resp_trans_reg"/>
</dbReference>
<dbReference type="InterPro" id="IPR011991">
    <property type="entry name" value="ArsR-like_HTH"/>
</dbReference>
<dbReference type="GO" id="GO:0003700">
    <property type="term" value="F:DNA-binding transcription factor activity"/>
    <property type="evidence" value="ECO:0007669"/>
    <property type="project" value="InterPro"/>
</dbReference>
<dbReference type="InterPro" id="IPR026002">
    <property type="entry name" value="ATC_hydrolase-like"/>
</dbReference>
<dbReference type="AlphaFoldDB" id="A0A2R7Y1E5"/>
<name>A0A2R7Y1E5_9ARCH</name>
<dbReference type="SUPFAM" id="SSF46785">
    <property type="entry name" value="Winged helix' DNA-binding domain"/>
    <property type="match status" value="1"/>
</dbReference>
<dbReference type="PANTHER" id="PTHR43132:SF2">
    <property type="entry name" value="ARSENICAL RESISTANCE OPERON REPRESSOR ARSR-RELATED"/>
    <property type="match status" value="1"/>
</dbReference>
<evidence type="ECO:0000256" key="3">
    <source>
        <dbReference type="ARBA" id="ARBA00023163"/>
    </source>
</evidence>
<dbReference type="EMBL" id="NDWU01000020">
    <property type="protein sequence ID" value="PUA31308.1"/>
    <property type="molecule type" value="Genomic_DNA"/>
</dbReference>
<organism evidence="5 6">
    <name type="scientific">Candidatus Terraquivivens tikiterensis</name>
    <dbReference type="NCBI Taxonomy" id="1980982"/>
    <lineage>
        <taxon>Archaea</taxon>
        <taxon>Nitrososphaerota</taxon>
        <taxon>Candidatus Wolframiiraptoraceae</taxon>
        <taxon>Candidatus Terraquivivens</taxon>
    </lineage>
</organism>
<dbReference type="PANTHER" id="PTHR43132">
    <property type="entry name" value="ARSENICAL RESISTANCE OPERON REPRESSOR ARSR-RELATED"/>
    <property type="match status" value="1"/>
</dbReference>
<keyword evidence="2" id="KW-0238">DNA-binding</keyword>
<dbReference type="InterPro" id="IPR036388">
    <property type="entry name" value="WH-like_DNA-bd_sf"/>
</dbReference>
<gene>
    <name evidence="5" type="ORF">B9J98_06865</name>
</gene>
<evidence type="ECO:0000259" key="4">
    <source>
        <dbReference type="SMART" id="SM00418"/>
    </source>
</evidence>
<dbReference type="Proteomes" id="UP000244066">
    <property type="component" value="Unassembled WGS sequence"/>
</dbReference>
<sequence>MDSFFLMLDEVMTDAGRALSSKSRYDILTALSKGKMTILQIAKETGLSQMTVRFHLKTLMEAGLVRRCSTCRTGGAGRPGTLYELSKSLTMMSFPPRQYMLLSYVLLSALKDSLGEVQARAALYRLGRKIGQDFRMGIERALVNDSECTLEKFANHLISMCFKKIGIIAEPVKVNERELVIKFYNCPFEELARNYATLLCDGFDNGFYDGLYTDVHNRCFTWKKTKSIAKGDECCEHAVLLASGNNRKPVHENNINNHRTVKFQMPR</sequence>
<proteinExistence type="predicted"/>
<dbReference type="InterPro" id="IPR001845">
    <property type="entry name" value="HTH_ArsR_DNA-bd_dom"/>
</dbReference>
<dbReference type="GO" id="GO:0003677">
    <property type="term" value="F:DNA binding"/>
    <property type="evidence" value="ECO:0007669"/>
    <property type="project" value="UniProtKB-KW"/>
</dbReference>
<keyword evidence="1" id="KW-0805">Transcription regulation</keyword>
<evidence type="ECO:0000256" key="1">
    <source>
        <dbReference type="ARBA" id="ARBA00023015"/>
    </source>
</evidence>
<protein>
    <recommendedName>
        <fullName evidence="4">HTH arsR-type domain-containing protein</fullName>
    </recommendedName>
</protein>
<dbReference type="Pfam" id="PF01022">
    <property type="entry name" value="HTH_5"/>
    <property type="match status" value="1"/>
</dbReference>
<dbReference type="Pfam" id="PF14196">
    <property type="entry name" value="ATC_hydrolase"/>
    <property type="match status" value="1"/>
</dbReference>
<evidence type="ECO:0000313" key="5">
    <source>
        <dbReference type="EMBL" id="PUA31308.1"/>
    </source>
</evidence>
<dbReference type="Gene3D" id="1.10.10.10">
    <property type="entry name" value="Winged helix-like DNA-binding domain superfamily/Winged helix DNA-binding domain"/>
    <property type="match status" value="1"/>
</dbReference>